<comment type="function">
    <text evidence="4">Involved in the maturation of [NiFe] hydrogenases. Required for nickel insertion into the metal center of the hydrogenase.</text>
</comment>
<dbReference type="InterPro" id="IPR000688">
    <property type="entry name" value="HypA/HybF"/>
</dbReference>
<keyword evidence="6" id="KW-1185">Reference proteome</keyword>
<keyword evidence="2 4" id="KW-0479">Metal-binding</keyword>
<feature type="binding site" evidence="4">
    <location>
        <position position="73"/>
    </location>
    <ligand>
        <name>Zn(2+)</name>
        <dbReference type="ChEBI" id="CHEBI:29105"/>
    </ligand>
</feature>
<protein>
    <recommendedName>
        <fullName evidence="4">Hydrogenase maturation factor HypA</fullName>
    </recommendedName>
</protein>
<dbReference type="Gene3D" id="3.30.2320.80">
    <property type="match status" value="1"/>
</dbReference>
<dbReference type="RefSeq" id="WP_103082335.1">
    <property type="nucleotide sequence ID" value="NZ_CP021850.1"/>
</dbReference>
<dbReference type="GO" id="GO:0016151">
    <property type="term" value="F:nickel cation binding"/>
    <property type="evidence" value="ECO:0007669"/>
    <property type="project" value="UniProtKB-UniRule"/>
</dbReference>
<feature type="binding site" evidence="4">
    <location>
        <position position="92"/>
    </location>
    <ligand>
        <name>Zn(2+)</name>
        <dbReference type="ChEBI" id="CHEBI:29105"/>
    </ligand>
</feature>
<evidence type="ECO:0000256" key="1">
    <source>
        <dbReference type="ARBA" id="ARBA00022596"/>
    </source>
</evidence>
<dbReference type="KEGG" id="cthd:CDO33_18795"/>
<dbReference type="PANTHER" id="PTHR34535">
    <property type="entry name" value="HYDROGENASE MATURATION FACTOR HYPA"/>
    <property type="match status" value="1"/>
</dbReference>
<dbReference type="Proteomes" id="UP000236151">
    <property type="component" value="Unassembled WGS sequence"/>
</dbReference>
<dbReference type="AlphaFoldDB" id="A0A2K2FAJ2"/>
<comment type="caution">
    <text evidence="5">The sequence shown here is derived from an EMBL/GenBank/DDBJ whole genome shotgun (WGS) entry which is preliminary data.</text>
</comment>
<feature type="binding site" evidence="4">
    <location>
        <position position="2"/>
    </location>
    <ligand>
        <name>Ni(2+)</name>
        <dbReference type="ChEBI" id="CHEBI:49786"/>
    </ligand>
</feature>
<evidence type="ECO:0000256" key="2">
    <source>
        <dbReference type="ARBA" id="ARBA00022723"/>
    </source>
</evidence>
<accession>A0A2K2FAJ2</accession>
<evidence type="ECO:0000313" key="6">
    <source>
        <dbReference type="Proteomes" id="UP000236151"/>
    </source>
</evidence>
<comment type="similarity">
    <text evidence="4">Belongs to the HypA/HybF family.</text>
</comment>
<dbReference type="EMBL" id="NIOJ01000040">
    <property type="protein sequence ID" value="PNT97128.1"/>
    <property type="molecule type" value="Genomic_DNA"/>
</dbReference>
<evidence type="ECO:0000313" key="5">
    <source>
        <dbReference type="EMBL" id="PNT97128.1"/>
    </source>
</evidence>
<feature type="binding site" evidence="4">
    <location>
        <position position="89"/>
    </location>
    <ligand>
        <name>Zn(2+)</name>
        <dbReference type="ChEBI" id="CHEBI:29105"/>
    </ligand>
</feature>
<evidence type="ECO:0000256" key="4">
    <source>
        <dbReference type="HAMAP-Rule" id="MF_00213"/>
    </source>
</evidence>
<dbReference type="GO" id="GO:0051604">
    <property type="term" value="P:protein maturation"/>
    <property type="evidence" value="ECO:0007669"/>
    <property type="project" value="InterPro"/>
</dbReference>
<dbReference type="HAMAP" id="MF_00213">
    <property type="entry name" value="HypA_HybF"/>
    <property type="match status" value="1"/>
</dbReference>
<keyword evidence="1 4" id="KW-0533">Nickel</keyword>
<dbReference type="PIRSF" id="PIRSF004761">
    <property type="entry name" value="Hydrgn_mat_HypA"/>
    <property type="match status" value="1"/>
</dbReference>
<dbReference type="GO" id="GO:0008270">
    <property type="term" value="F:zinc ion binding"/>
    <property type="evidence" value="ECO:0007669"/>
    <property type="project" value="UniProtKB-UniRule"/>
</dbReference>
<dbReference type="Pfam" id="PF01155">
    <property type="entry name" value="HypA"/>
    <property type="match status" value="1"/>
</dbReference>
<evidence type="ECO:0000256" key="3">
    <source>
        <dbReference type="ARBA" id="ARBA00022833"/>
    </source>
</evidence>
<keyword evidence="3 4" id="KW-0862">Zinc</keyword>
<dbReference type="NCBIfam" id="TIGR00100">
    <property type="entry name" value="hypA"/>
    <property type="match status" value="1"/>
</dbReference>
<reference evidence="5 6" key="1">
    <citation type="submission" date="2017-06" db="EMBL/GenBank/DDBJ databases">
        <title>Investigating the central metabolism of Clostridium thermosuccinogenes.</title>
        <authorList>
            <person name="Koendjbiharie J.G."/>
            <person name="van Kranenburg R."/>
        </authorList>
    </citation>
    <scope>NUCLEOTIDE SEQUENCE [LARGE SCALE GENOMIC DNA]</scope>
    <source>
        <strain evidence="5 6">DSM 5806</strain>
    </source>
</reference>
<feature type="binding site" evidence="4">
    <location>
        <position position="76"/>
    </location>
    <ligand>
        <name>Zn(2+)</name>
        <dbReference type="ChEBI" id="CHEBI:29105"/>
    </ligand>
</feature>
<sequence>MHEYSVTKGLIRTAVEEAKKAGAGKINEITLVIGDLSTIMDDSVQMYFDILSEGTIAHKARLVFKRIPSEFQCRECGEKYIKPKKGFDCPKCGGMGTPTGVGKEFYIESMEVE</sequence>
<gene>
    <name evidence="4 5" type="primary">hypA</name>
    <name evidence="5" type="ORF">CDQ84_13870</name>
</gene>
<organism evidence="5 6">
    <name type="scientific">Clostridium thermosuccinogenes</name>
    <dbReference type="NCBI Taxonomy" id="84032"/>
    <lineage>
        <taxon>Bacteria</taxon>
        <taxon>Bacillati</taxon>
        <taxon>Bacillota</taxon>
        <taxon>Clostridia</taxon>
        <taxon>Eubacteriales</taxon>
        <taxon>Clostridiaceae</taxon>
        <taxon>Clostridium</taxon>
    </lineage>
</organism>
<dbReference type="OrthoDB" id="9800361at2"/>
<dbReference type="PANTHER" id="PTHR34535:SF3">
    <property type="entry name" value="HYDROGENASE MATURATION FACTOR HYPA"/>
    <property type="match status" value="1"/>
</dbReference>
<name>A0A2K2FAJ2_9CLOT</name>
<proteinExistence type="inferred from homology"/>